<gene>
    <name evidence="2" type="ORF">ENN92_00305</name>
</gene>
<keyword evidence="1" id="KW-0472">Membrane</keyword>
<evidence type="ECO:0000313" key="2">
    <source>
        <dbReference type="EMBL" id="HDQ88580.1"/>
    </source>
</evidence>
<comment type="caution">
    <text evidence="2">The sequence shown here is derived from an EMBL/GenBank/DDBJ whole genome shotgun (WGS) entry which is preliminary data.</text>
</comment>
<evidence type="ECO:0000256" key="1">
    <source>
        <dbReference type="SAM" id="Phobius"/>
    </source>
</evidence>
<dbReference type="Proteomes" id="UP000886066">
    <property type="component" value="Unassembled WGS sequence"/>
</dbReference>
<dbReference type="AlphaFoldDB" id="A0A7C1HYQ4"/>
<keyword evidence="1" id="KW-0812">Transmembrane</keyword>
<sequence length="186" mass="21651">MIGLLSSFIKNPSKTRYDGEDTDEKILYLFRRSHIVNLKWIFITVFMLFTPFFASLFYGSPLNNGDLILSPELMGISTIFWYLATFGFVLHNFFIWYFNVYIVSSKKIVDIDFHGLLYKNISEAPIKNVEDVTSNVSGLMGTIFNYGYVYIQTSAEKREFEFEDVDNPAKVRDLIADFVERRKNGH</sequence>
<feature type="transmembrane region" description="Helical" evidence="1">
    <location>
        <begin position="40"/>
        <end position="59"/>
    </location>
</feature>
<organism evidence="2">
    <name type="scientific">candidate division WWE3 bacterium</name>
    <dbReference type="NCBI Taxonomy" id="2053526"/>
    <lineage>
        <taxon>Bacteria</taxon>
        <taxon>Katanobacteria</taxon>
    </lineage>
</organism>
<name>A0A7C1HYQ4_UNCKA</name>
<protein>
    <submittedName>
        <fullName evidence="2">PH domain-containing protein</fullName>
    </submittedName>
</protein>
<feature type="transmembrane region" description="Helical" evidence="1">
    <location>
        <begin position="79"/>
        <end position="98"/>
    </location>
</feature>
<dbReference type="EMBL" id="DSDM01000017">
    <property type="protein sequence ID" value="HDQ88580.1"/>
    <property type="molecule type" value="Genomic_DNA"/>
</dbReference>
<proteinExistence type="predicted"/>
<reference evidence="2" key="1">
    <citation type="journal article" date="2020" name="mSystems">
        <title>Genome- and Community-Level Interaction Insights into Carbon Utilization and Element Cycling Functions of Hydrothermarchaeota in Hydrothermal Sediment.</title>
        <authorList>
            <person name="Zhou Z."/>
            <person name="Liu Y."/>
            <person name="Xu W."/>
            <person name="Pan J."/>
            <person name="Luo Z.H."/>
            <person name="Li M."/>
        </authorList>
    </citation>
    <scope>NUCLEOTIDE SEQUENCE [LARGE SCALE GENOMIC DNA]</scope>
    <source>
        <strain evidence="2">SpSt-1219</strain>
    </source>
</reference>
<accession>A0A7C1HYQ4</accession>
<keyword evidence="1" id="KW-1133">Transmembrane helix</keyword>